<evidence type="ECO:0000313" key="2">
    <source>
        <dbReference type="EMBL" id="KAK8044330.1"/>
    </source>
</evidence>
<evidence type="ECO:0000256" key="1">
    <source>
        <dbReference type="SAM" id="MobiDB-lite"/>
    </source>
</evidence>
<evidence type="ECO:0000313" key="3">
    <source>
        <dbReference type="Proteomes" id="UP001444661"/>
    </source>
</evidence>
<dbReference type="Pfam" id="PF07247">
    <property type="entry name" value="AATase"/>
    <property type="match status" value="1"/>
</dbReference>
<accession>A0ABR1TEH7</accession>
<reference evidence="2 3" key="1">
    <citation type="submission" date="2023-01" db="EMBL/GenBank/DDBJ databases">
        <title>Analysis of 21 Apiospora genomes using comparative genomics revels a genus with tremendous synthesis potential of carbohydrate active enzymes and secondary metabolites.</title>
        <authorList>
            <person name="Sorensen T."/>
        </authorList>
    </citation>
    <scope>NUCLEOTIDE SEQUENCE [LARGE SCALE GENOMIC DNA]</scope>
    <source>
        <strain evidence="2 3">CBS 33761</strain>
    </source>
</reference>
<dbReference type="PANTHER" id="PTHR28037:SF1">
    <property type="entry name" value="ALCOHOL O-ACETYLTRANSFERASE 1-RELATED"/>
    <property type="match status" value="1"/>
</dbReference>
<evidence type="ECO:0008006" key="4">
    <source>
        <dbReference type="Google" id="ProtNLM"/>
    </source>
</evidence>
<proteinExistence type="predicted"/>
<dbReference type="Gene3D" id="3.30.559.10">
    <property type="entry name" value="Chloramphenicol acetyltransferase-like domain"/>
    <property type="match status" value="1"/>
</dbReference>
<gene>
    <name evidence="2" type="ORF">PG993_004354</name>
</gene>
<sequence>MSCFRRRKGDEGTSPAAARPDVLRPLGALEQFESAMHSIGVYYGCGLTCRFAIPAALRGGGAQSEDALRGHFERAVALAVLEHPLLQVGLVGESSKAPVWVRLDRIDLHNHIQWQTVDVDVDFGSGSGGGGGGGSGSMDAALEDVIKVQHDTPYPDLETRPGWKMVVLRSPDLDYLEAFFGLNHANADGESAKIFQQTLLEKLNLLSSTTSSSSVADNLTSFLSPEGVLTLPPMTASVLTPAHESLVDLTMSLPWILSIALIQMFPARMRSHPLRHLPWAPQRPVPVRTALRLVHVDAAALRRVLDACRGHNTTLTGLVQAMSITSLAMQTRTTTTSQDMTAKQKTKSPPPPPLVLGTPVSMRRYMQRPSSSQQVQDPERTMVNSVTYCFHRYHGRRLLSLYELAGKVVDRGEHNYNAERRLEDALWEQASRVRRQLEDKLAKGTRNDLTALMRFIPDFRGRMAEEMRADRPRDVTLEVSNLGVIDGSGDVVVKPKTPLQQRAVKDCCSSSTSSAVAEKAGGTQDSAVVVGEEQEDVGMESREREKWMIERAMFTQSGIPHGVAIVVSLIAVKGKGLTIAVNWQSGLVDEGVAAGLAADLEAWLGSLGRGEHLTFSGGKVKAG</sequence>
<dbReference type="InterPro" id="IPR052058">
    <property type="entry name" value="Alcohol_O-acetyltransferase"/>
</dbReference>
<comment type="caution">
    <text evidence="2">The sequence shown here is derived from an EMBL/GenBank/DDBJ whole genome shotgun (WGS) entry which is preliminary data.</text>
</comment>
<feature type="region of interest" description="Disordered" evidence="1">
    <location>
        <begin position="335"/>
        <end position="354"/>
    </location>
</feature>
<name>A0ABR1TEH7_9PEZI</name>
<dbReference type="PANTHER" id="PTHR28037">
    <property type="entry name" value="ALCOHOL O-ACETYLTRANSFERASE 1-RELATED"/>
    <property type="match status" value="1"/>
</dbReference>
<dbReference type="Proteomes" id="UP001444661">
    <property type="component" value="Unassembled WGS sequence"/>
</dbReference>
<protein>
    <recommendedName>
        <fullName evidence="4">Alcohol acetyltransferase</fullName>
    </recommendedName>
</protein>
<dbReference type="InterPro" id="IPR010828">
    <property type="entry name" value="Atf2/Sli1-like"/>
</dbReference>
<keyword evidence="3" id="KW-1185">Reference proteome</keyword>
<organism evidence="2 3">
    <name type="scientific">Apiospora rasikravindrae</name>
    <dbReference type="NCBI Taxonomy" id="990691"/>
    <lineage>
        <taxon>Eukaryota</taxon>
        <taxon>Fungi</taxon>
        <taxon>Dikarya</taxon>
        <taxon>Ascomycota</taxon>
        <taxon>Pezizomycotina</taxon>
        <taxon>Sordariomycetes</taxon>
        <taxon>Xylariomycetidae</taxon>
        <taxon>Amphisphaeriales</taxon>
        <taxon>Apiosporaceae</taxon>
        <taxon>Apiospora</taxon>
    </lineage>
</organism>
<dbReference type="InterPro" id="IPR023213">
    <property type="entry name" value="CAT-like_dom_sf"/>
</dbReference>
<dbReference type="EMBL" id="JAQQWK010000003">
    <property type="protein sequence ID" value="KAK8044330.1"/>
    <property type="molecule type" value="Genomic_DNA"/>
</dbReference>